<accession>A0AA37TL68</accession>
<dbReference type="RefSeq" id="WP_238197670.1">
    <property type="nucleotide sequence ID" value="NZ_BPQZ01000020.1"/>
</dbReference>
<sequence>MRTALILPVLVLGAGALFLRSYTLPPAPDRRGGTTLLLTWPNRPVFGSPRAACLAAPADQPVLPCLITSVSRARDDGFTLLQLPFCATCYDLSGRIAVMGRDAAATRARLEQIARFGW</sequence>
<dbReference type="EMBL" id="BSPL01000035">
    <property type="protein sequence ID" value="GLS74317.1"/>
    <property type="molecule type" value="Genomic_DNA"/>
</dbReference>
<gene>
    <name evidence="1" type="ORF">GCM10007890_63330</name>
</gene>
<comment type="caution">
    <text evidence="1">The sequence shown here is derived from an EMBL/GenBank/DDBJ whole genome shotgun (WGS) entry which is preliminary data.</text>
</comment>
<reference evidence="2" key="1">
    <citation type="journal article" date="2019" name="Int. J. Syst. Evol. Microbiol.">
        <title>The Global Catalogue of Microorganisms (GCM) 10K type strain sequencing project: providing services to taxonomists for standard genome sequencing and annotation.</title>
        <authorList>
            <consortium name="The Broad Institute Genomics Platform"/>
            <consortium name="The Broad Institute Genome Sequencing Center for Infectious Disease"/>
            <person name="Wu L."/>
            <person name="Ma J."/>
        </authorList>
    </citation>
    <scope>NUCLEOTIDE SEQUENCE [LARGE SCALE GENOMIC DNA]</scope>
    <source>
        <strain evidence="2">NBRC 103632</strain>
    </source>
</reference>
<proteinExistence type="predicted"/>
<evidence type="ECO:0000313" key="1">
    <source>
        <dbReference type="EMBL" id="GLS74317.1"/>
    </source>
</evidence>
<evidence type="ECO:0000313" key="2">
    <source>
        <dbReference type="Proteomes" id="UP001157440"/>
    </source>
</evidence>
<name>A0AA37TL68_9HYPH</name>
<dbReference type="AlphaFoldDB" id="A0AA37TL68"/>
<organism evidence="1 2">
    <name type="scientific">Methylobacterium tardum</name>
    <dbReference type="NCBI Taxonomy" id="374432"/>
    <lineage>
        <taxon>Bacteria</taxon>
        <taxon>Pseudomonadati</taxon>
        <taxon>Pseudomonadota</taxon>
        <taxon>Alphaproteobacteria</taxon>
        <taxon>Hyphomicrobiales</taxon>
        <taxon>Methylobacteriaceae</taxon>
        <taxon>Methylobacterium</taxon>
    </lineage>
</organism>
<dbReference type="Proteomes" id="UP001157440">
    <property type="component" value="Unassembled WGS sequence"/>
</dbReference>
<protein>
    <submittedName>
        <fullName evidence="1">Uncharacterized protein</fullName>
    </submittedName>
</protein>
<keyword evidence="2" id="KW-1185">Reference proteome</keyword>